<dbReference type="Proteomes" id="UP001374535">
    <property type="component" value="Chromosome 10"/>
</dbReference>
<dbReference type="AlphaFoldDB" id="A0AAQ3MN65"/>
<dbReference type="EMBL" id="CP144691">
    <property type="protein sequence ID" value="WVY93936.1"/>
    <property type="molecule type" value="Genomic_DNA"/>
</dbReference>
<reference evidence="1 2" key="1">
    <citation type="journal article" date="2023" name="Life. Sci Alliance">
        <title>Evolutionary insights into 3D genome organization and epigenetic landscape of Vigna mungo.</title>
        <authorList>
            <person name="Junaid A."/>
            <person name="Singh B."/>
            <person name="Bhatia S."/>
        </authorList>
    </citation>
    <scope>NUCLEOTIDE SEQUENCE [LARGE SCALE GENOMIC DNA]</scope>
    <source>
        <strain evidence="1">Urdbean</strain>
    </source>
</reference>
<proteinExistence type="predicted"/>
<name>A0AAQ3MN65_VIGMU</name>
<evidence type="ECO:0000313" key="2">
    <source>
        <dbReference type="Proteomes" id="UP001374535"/>
    </source>
</evidence>
<protein>
    <submittedName>
        <fullName evidence="1">Uncharacterized protein</fullName>
    </submittedName>
</protein>
<keyword evidence="2" id="KW-1185">Reference proteome</keyword>
<organism evidence="1 2">
    <name type="scientific">Vigna mungo</name>
    <name type="common">Black gram</name>
    <name type="synonym">Phaseolus mungo</name>
    <dbReference type="NCBI Taxonomy" id="3915"/>
    <lineage>
        <taxon>Eukaryota</taxon>
        <taxon>Viridiplantae</taxon>
        <taxon>Streptophyta</taxon>
        <taxon>Embryophyta</taxon>
        <taxon>Tracheophyta</taxon>
        <taxon>Spermatophyta</taxon>
        <taxon>Magnoliopsida</taxon>
        <taxon>eudicotyledons</taxon>
        <taxon>Gunneridae</taxon>
        <taxon>Pentapetalae</taxon>
        <taxon>rosids</taxon>
        <taxon>fabids</taxon>
        <taxon>Fabales</taxon>
        <taxon>Fabaceae</taxon>
        <taxon>Papilionoideae</taxon>
        <taxon>50 kb inversion clade</taxon>
        <taxon>NPAAA clade</taxon>
        <taxon>indigoferoid/millettioid clade</taxon>
        <taxon>Phaseoleae</taxon>
        <taxon>Vigna</taxon>
    </lineage>
</organism>
<gene>
    <name evidence="1" type="ORF">V8G54_033024</name>
</gene>
<accession>A0AAQ3MN65</accession>
<evidence type="ECO:0000313" key="1">
    <source>
        <dbReference type="EMBL" id="WVY93936.1"/>
    </source>
</evidence>
<sequence>MLTGIQSLHLSLVSKASPLLIREMFLKTTCREYVQNKSETPSKLTVFSLSKNLLVSCLHPFPPFQPCFHQTLASSFRISPHIFHFFLSNYPNFNFITFSRHK</sequence>